<sequence length="230" mass="27278">MEMSMAKIKPFKGIIYNQKRVKLEKVVSPPYDVISEEERQQLAKRSPYNIVHLILGKGKNWPEEAGKRFEQWLKEEIFVLELNEAIYFYTMEYDLKGEKRTQQGFIARVKIEPFEKKIILPHEKTFTKVVAERLRLLKATKANLSQIYGIYDDKEDKIISILSKVVQDISPFIKIKFDNVTHCLFRVTDKNVFKILQDLMYEKKIVIADGHHRYRTALAYKEEMQKNFLL</sequence>
<dbReference type="PANTHER" id="PTHR36454:SF1">
    <property type="entry name" value="DUF1015 DOMAIN-CONTAINING PROTEIN"/>
    <property type="match status" value="1"/>
</dbReference>
<dbReference type="Proteomes" id="UP000886289">
    <property type="component" value="Unassembled WGS sequence"/>
</dbReference>
<evidence type="ECO:0000313" key="1">
    <source>
        <dbReference type="EMBL" id="HDD43945.1"/>
    </source>
</evidence>
<name>A0A7C0U2T9_DESA2</name>
<dbReference type="InterPro" id="IPR008323">
    <property type="entry name" value="UCP033563"/>
</dbReference>
<organism evidence="1">
    <name type="scientific">Desulfofervidus auxilii</name>
    <dbReference type="NCBI Taxonomy" id="1621989"/>
    <lineage>
        <taxon>Bacteria</taxon>
        <taxon>Pseudomonadati</taxon>
        <taxon>Thermodesulfobacteriota</taxon>
        <taxon>Candidatus Desulfofervidia</taxon>
        <taxon>Candidatus Desulfofervidales</taxon>
        <taxon>Candidatus Desulfofervidaceae</taxon>
        <taxon>Candidatus Desulfofervidus</taxon>
    </lineage>
</organism>
<protein>
    <submittedName>
        <fullName evidence="1">DUF1015 domain-containing protein</fullName>
    </submittedName>
</protein>
<gene>
    <name evidence="1" type="ORF">ENG63_03675</name>
</gene>
<dbReference type="EMBL" id="DRBS01000141">
    <property type="protein sequence ID" value="HDD43945.1"/>
    <property type="molecule type" value="Genomic_DNA"/>
</dbReference>
<proteinExistence type="predicted"/>
<reference evidence="1" key="1">
    <citation type="journal article" date="2020" name="mSystems">
        <title>Genome- and Community-Level Interaction Insights into Carbon Utilization and Element Cycling Functions of Hydrothermarchaeota in Hydrothermal Sediment.</title>
        <authorList>
            <person name="Zhou Z."/>
            <person name="Liu Y."/>
            <person name="Xu W."/>
            <person name="Pan J."/>
            <person name="Luo Z.H."/>
            <person name="Li M."/>
        </authorList>
    </citation>
    <scope>NUCLEOTIDE SEQUENCE [LARGE SCALE GENOMIC DNA]</scope>
    <source>
        <strain evidence="1">HyVt-233</strain>
    </source>
</reference>
<accession>A0A7C0U2T9</accession>
<dbReference type="PANTHER" id="PTHR36454">
    <property type="entry name" value="LMO2823 PROTEIN"/>
    <property type="match status" value="1"/>
</dbReference>
<dbReference type="AlphaFoldDB" id="A0A7C0U2T9"/>
<dbReference type="Pfam" id="PF06245">
    <property type="entry name" value="DUF1015"/>
    <property type="match status" value="1"/>
</dbReference>
<comment type="caution">
    <text evidence="1">The sequence shown here is derived from an EMBL/GenBank/DDBJ whole genome shotgun (WGS) entry which is preliminary data.</text>
</comment>